<dbReference type="AlphaFoldDB" id="A0A016TL08"/>
<evidence type="ECO:0000256" key="1">
    <source>
        <dbReference type="SAM" id="MobiDB-lite"/>
    </source>
</evidence>
<feature type="region of interest" description="Disordered" evidence="1">
    <location>
        <begin position="105"/>
        <end position="138"/>
    </location>
</feature>
<feature type="region of interest" description="Disordered" evidence="1">
    <location>
        <begin position="50"/>
        <end position="92"/>
    </location>
</feature>
<proteinExistence type="predicted"/>
<evidence type="ECO:0000313" key="3">
    <source>
        <dbReference type="Proteomes" id="UP000024635"/>
    </source>
</evidence>
<organism evidence="2 3">
    <name type="scientific">Ancylostoma ceylanicum</name>
    <dbReference type="NCBI Taxonomy" id="53326"/>
    <lineage>
        <taxon>Eukaryota</taxon>
        <taxon>Metazoa</taxon>
        <taxon>Ecdysozoa</taxon>
        <taxon>Nematoda</taxon>
        <taxon>Chromadorea</taxon>
        <taxon>Rhabditida</taxon>
        <taxon>Rhabditina</taxon>
        <taxon>Rhabditomorpha</taxon>
        <taxon>Strongyloidea</taxon>
        <taxon>Ancylostomatidae</taxon>
        <taxon>Ancylostomatinae</taxon>
        <taxon>Ancylostoma</taxon>
    </lineage>
</organism>
<accession>A0A016TL08</accession>
<protein>
    <submittedName>
        <fullName evidence="2">Uncharacterized protein</fullName>
    </submittedName>
</protein>
<reference evidence="3" key="1">
    <citation type="journal article" date="2015" name="Nat. Genet.">
        <title>The genome and transcriptome of the zoonotic hookworm Ancylostoma ceylanicum identify infection-specific gene families.</title>
        <authorList>
            <person name="Schwarz E.M."/>
            <person name="Hu Y."/>
            <person name="Antoshechkin I."/>
            <person name="Miller M.M."/>
            <person name="Sternberg P.W."/>
            <person name="Aroian R.V."/>
        </authorList>
    </citation>
    <scope>NUCLEOTIDE SEQUENCE</scope>
    <source>
        <strain evidence="3">HY135</strain>
    </source>
</reference>
<dbReference type="Proteomes" id="UP000024635">
    <property type="component" value="Unassembled WGS sequence"/>
</dbReference>
<comment type="caution">
    <text evidence="2">The sequence shown here is derived from an EMBL/GenBank/DDBJ whole genome shotgun (WGS) entry which is preliminary data.</text>
</comment>
<evidence type="ECO:0000313" key="2">
    <source>
        <dbReference type="EMBL" id="EYC03371.1"/>
    </source>
</evidence>
<keyword evidence="3" id="KW-1185">Reference proteome</keyword>
<sequence length="138" mass="15341">MNLCDLEGHLVDIENLLLPEQRTQSYQEEATARSRQVNVRAFDEEEEWYTASSKESLKGKHPPVGPSPSLTLTARNLTPRKGTRTPQGRSSLTKAELFAASLKNLSSVARSPQPERVPSHTRADVQTSTKAPRSVYLL</sequence>
<gene>
    <name evidence="2" type="primary">Acey_s0094.g2720</name>
    <name evidence="2" type="ORF">Y032_0094g2720</name>
</gene>
<dbReference type="OrthoDB" id="10471668at2759"/>
<name>A0A016TL08_9BILA</name>
<dbReference type="EMBL" id="JARK01001430">
    <property type="protein sequence ID" value="EYC03371.1"/>
    <property type="molecule type" value="Genomic_DNA"/>
</dbReference>